<dbReference type="Proteomes" id="UP001056120">
    <property type="component" value="Linkage Group LG12"/>
</dbReference>
<gene>
    <name evidence="1" type="ORF">L1987_37362</name>
</gene>
<sequence length="73" mass="7967">MVILDEKVVASKLTVSYITKQICDAMQAKTEQEKYHGVILLPKGLIESIPEVNELFNLKLSVIISGGCGVCCN</sequence>
<keyword evidence="2" id="KW-1185">Reference proteome</keyword>
<comment type="caution">
    <text evidence="1">The sequence shown here is derived from an EMBL/GenBank/DDBJ whole genome shotgun (WGS) entry which is preliminary data.</text>
</comment>
<evidence type="ECO:0000313" key="1">
    <source>
        <dbReference type="EMBL" id="KAI3794726.1"/>
    </source>
</evidence>
<reference evidence="2" key="1">
    <citation type="journal article" date="2022" name="Mol. Ecol. Resour.">
        <title>The genomes of chicory, endive, great burdock and yacon provide insights into Asteraceae palaeo-polyploidization history and plant inulin production.</title>
        <authorList>
            <person name="Fan W."/>
            <person name="Wang S."/>
            <person name="Wang H."/>
            <person name="Wang A."/>
            <person name="Jiang F."/>
            <person name="Liu H."/>
            <person name="Zhao H."/>
            <person name="Xu D."/>
            <person name="Zhang Y."/>
        </authorList>
    </citation>
    <scope>NUCLEOTIDE SEQUENCE [LARGE SCALE GENOMIC DNA]</scope>
    <source>
        <strain evidence="2">cv. Yunnan</strain>
    </source>
</reference>
<proteinExistence type="predicted"/>
<protein>
    <submittedName>
        <fullName evidence="1">Uncharacterized protein</fullName>
    </submittedName>
</protein>
<evidence type="ECO:0000313" key="2">
    <source>
        <dbReference type="Proteomes" id="UP001056120"/>
    </source>
</evidence>
<organism evidence="1 2">
    <name type="scientific">Smallanthus sonchifolius</name>
    <dbReference type="NCBI Taxonomy" id="185202"/>
    <lineage>
        <taxon>Eukaryota</taxon>
        <taxon>Viridiplantae</taxon>
        <taxon>Streptophyta</taxon>
        <taxon>Embryophyta</taxon>
        <taxon>Tracheophyta</taxon>
        <taxon>Spermatophyta</taxon>
        <taxon>Magnoliopsida</taxon>
        <taxon>eudicotyledons</taxon>
        <taxon>Gunneridae</taxon>
        <taxon>Pentapetalae</taxon>
        <taxon>asterids</taxon>
        <taxon>campanulids</taxon>
        <taxon>Asterales</taxon>
        <taxon>Asteraceae</taxon>
        <taxon>Asteroideae</taxon>
        <taxon>Heliantheae alliance</taxon>
        <taxon>Millerieae</taxon>
        <taxon>Smallanthus</taxon>
    </lineage>
</organism>
<accession>A0ACB9HHI6</accession>
<reference evidence="1 2" key="2">
    <citation type="journal article" date="2022" name="Mol. Ecol. Resour.">
        <title>The genomes of chicory, endive, great burdock and yacon provide insights into Asteraceae paleo-polyploidization history and plant inulin production.</title>
        <authorList>
            <person name="Fan W."/>
            <person name="Wang S."/>
            <person name="Wang H."/>
            <person name="Wang A."/>
            <person name="Jiang F."/>
            <person name="Liu H."/>
            <person name="Zhao H."/>
            <person name="Xu D."/>
            <person name="Zhang Y."/>
        </authorList>
    </citation>
    <scope>NUCLEOTIDE SEQUENCE [LARGE SCALE GENOMIC DNA]</scope>
    <source>
        <strain evidence="2">cv. Yunnan</strain>
        <tissue evidence="1">Leaves</tissue>
    </source>
</reference>
<dbReference type="EMBL" id="CM042029">
    <property type="protein sequence ID" value="KAI3794726.1"/>
    <property type="molecule type" value="Genomic_DNA"/>
</dbReference>
<name>A0ACB9HHI6_9ASTR</name>